<reference evidence="1 2" key="1">
    <citation type="submission" date="2021-06" db="EMBL/GenBank/DDBJ databases">
        <authorList>
            <person name="Palmer J.M."/>
        </authorList>
    </citation>
    <scope>NUCLEOTIDE SEQUENCE [LARGE SCALE GENOMIC DNA]</scope>
    <source>
        <strain evidence="1 2">GA_2019</strain>
        <tissue evidence="1">Muscle</tissue>
    </source>
</reference>
<evidence type="ECO:0000313" key="2">
    <source>
        <dbReference type="Proteomes" id="UP001476798"/>
    </source>
</evidence>
<name>A0ABV0N673_9TELE</name>
<sequence length="105" mass="12250">MTQTKYKDINTASGETKVNFSALLQTPSTQKKKMYLKAKKVDFADMFPVPVTLPGGMDSFSLYNPKYLTIHSHILPWIVLDSVSWEKKWRWWRSINTSVFTWTTD</sequence>
<evidence type="ECO:0000313" key="1">
    <source>
        <dbReference type="EMBL" id="MEQ2166896.1"/>
    </source>
</evidence>
<comment type="caution">
    <text evidence="1">The sequence shown here is derived from an EMBL/GenBank/DDBJ whole genome shotgun (WGS) entry which is preliminary data.</text>
</comment>
<gene>
    <name evidence="1" type="ORF">GOODEAATRI_033159</name>
</gene>
<dbReference type="Proteomes" id="UP001476798">
    <property type="component" value="Unassembled WGS sequence"/>
</dbReference>
<keyword evidence="2" id="KW-1185">Reference proteome</keyword>
<protein>
    <submittedName>
        <fullName evidence="1">Uncharacterized protein</fullName>
    </submittedName>
</protein>
<proteinExistence type="predicted"/>
<organism evidence="1 2">
    <name type="scientific">Goodea atripinnis</name>
    <dbReference type="NCBI Taxonomy" id="208336"/>
    <lineage>
        <taxon>Eukaryota</taxon>
        <taxon>Metazoa</taxon>
        <taxon>Chordata</taxon>
        <taxon>Craniata</taxon>
        <taxon>Vertebrata</taxon>
        <taxon>Euteleostomi</taxon>
        <taxon>Actinopterygii</taxon>
        <taxon>Neopterygii</taxon>
        <taxon>Teleostei</taxon>
        <taxon>Neoteleostei</taxon>
        <taxon>Acanthomorphata</taxon>
        <taxon>Ovalentaria</taxon>
        <taxon>Atherinomorphae</taxon>
        <taxon>Cyprinodontiformes</taxon>
        <taxon>Goodeidae</taxon>
        <taxon>Goodea</taxon>
    </lineage>
</organism>
<accession>A0ABV0N673</accession>
<dbReference type="EMBL" id="JAHRIO010026643">
    <property type="protein sequence ID" value="MEQ2166896.1"/>
    <property type="molecule type" value="Genomic_DNA"/>
</dbReference>